<feature type="non-terminal residue" evidence="1">
    <location>
        <position position="1"/>
    </location>
</feature>
<reference evidence="1" key="1">
    <citation type="submission" date="2018-05" db="EMBL/GenBank/DDBJ databases">
        <authorList>
            <person name="Lanie J.A."/>
            <person name="Ng W.-L."/>
            <person name="Kazmierczak K.M."/>
            <person name="Andrzejewski T.M."/>
            <person name="Davidsen T.M."/>
            <person name="Wayne K.J."/>
            <person name="Tettelin H."/>
            <person name="Glass J.I."/>
            <person name="Rusch D."/>
            <person name="Podicherti R."/>
            <person name="Tsui H.-C.T."/>
            <person name="Winkler M.E."/>
        </authorList>
    </citation>
    <scope>NUCLEOTIDE SEQUENCE</scope>
</reference>
<dbReference type="AlphaFoldDB" id="A0A382B7A1"/>
<organism evidence="1">
    <name type="scientific">marine metagenome</name>
    <dbReference type="NCBI Taxonomy" id="408172"/>
    <lineage>
        <taxon>unclassified sequences</taxon>
        <taxon>metagenomes</taxon>
        <taxon>ecological metagenomes</taxon>
    </lineage>
</organism>
<dbReference type="EMBL" id="UINC01028493">
    <property type="protein sequence ID" value="SVB09569.1"/>
    <property type="molecule type" value="Genomic_DNA"/>
</dbReference>
<name>A0A382B7A1_9ZZZZ</name>
<sequence>LPNGHNHLNNVFNILHNKIWTDGTYWPIDCKIGLGGGRKNVCYMFYDKDNDRVTKKQRMNIEILIRKFPKITFFPLEDFNYSRNVEILQMSNFIFATEGMWTHLSRAMKVNTVAQTTNASINKEINNQGHFSSPRFDKCLTKVENLCIDLMK</sequence>
<protein>
    <submittedName>
        <fullName evidence="1">Uncharacterized protein</fullName>
    </submittedName>
</protein>
<proteinExistence type="predicted"/>
<evidence type="ECO:0000313" key="1">
    <source>
        <dbReference type="EMBL" id="SVB09569.1"/>
    </source>
</evidence>
<accession>A0A382B7A1</accession>
<gene>
    <name evidence="1" type="ORF">METZ01_LOCUS162423</name>
</gene>